<evidence type="ECO:0000313" key="2">
    <source>
        <dbReference type="Proteomes" id="UP001499863"/>
    </source>
</evidence>
<dbReference type="RefSeq" id="WP_344339158.1">
    <property type="nucleotide sequence ID" value="NZ_BAAAKJ010000257.1"/>
</dbReference>
<protein>
    <submittedName>
        <fullName evidence="1">Uncharacterized protein</fullName>
    </submittedName>
</protein>
<keyword evidence="2" id="KW-1185">Reference proteome</keyword>
<evidence type="ECO:0000313" key="1">
    <source>
        <dbReference type="EMBL" id="GAA1403320.1"/>
    </source>
</evidence>
<dbReference type="Proteomes" id="UP001499863">
    <property type="component" value="Unassembled WGS sequence"/>
</dbReference>
<accession>A0ABN1YGR6</accession>
<name>A0ABN1YGR6_9ACTN</name>
<organism evidence="1 2">
    <name type="scientific">Kitasatospora putterlickiae</name>
    <dbReference type="NCBI Taxonomy" id="221725"/>
    <lineage>
        <taxon>Bacteria</taxon>
        <taxon>Bacillati</taxon>
        <taxon>Actinomycetota</taxon>
        <taxon>Actinomycetes</taxon>
        <taxon>Kitasatosporales</taxon>
        <taxon>Streptomycetaceae</taxon>
        <taxon>Kitasatospora</taxon>
    </lineage>
</organism>
<proteinExistence type="predicted"/>
<comment type="caution">
    <text evidence="1">The sequence shown here is derived from an EMBL/GenBank/DDBJ whole genome shotgun (WGS) entry which is preliminary data.</text>
</comment>
<dbReference type="EMBL" id="BAAAKJ010000257">
    <property type="protein sequence ID" value="GAA1403320.1"/>
    <property type="molecule type" value="Genomic_DNA"/>
</dbReference>
<sequence length="59" mass="6352">MIYRIGPGCAPAIGDLYTAGPGDTIVFLHDARERTDWLRYWQAAAVAVFRGAALTVVSA</sequence>
<gene>
    <name evidence="1" type="ORF">GCM10009639_47990</name>
</gene>
<reference evidence="1 2" key="1">
    <citation type="journal article" date="2019" name="Int. J. Syst. Evol. Microbiol.">
        <title>The Global Catalogue of Microorganisms (GCM) 10K type strain sequencing project: providing services to taxonomists for standard genome sequencing and annotation.</title>
        <authorList>
            <consortium name="The Broad Institute Genomics Platform"/>
            <consortium name="The Broad Institute Genome Sequencing Center for Infectious Disease"/>
            <person name="Wu L."/>
            <person name="Ma J."/>
        </authorList>
    </citation>
    <scope>NUCLEOTIDE SEQUENCE [LARGE SCALE GENOMIC DNA]</scope>
    <source>
        <strain evidence="1 2">JCM 12393</strain>
    </source>
</reference>